<proteinExistence type="predicted"/>
<organism evidence="2 3">
    <name type="scientific">Pararobbsia silviterrae</name>
    <dbReference type="NCBI Taxonomy" id="1792498"/>
    <lineage>
        <taxon>Bacteria</taxon>
        <taxon>Pseudomonadati</taxon>
        <taxon>Pseudomonadota</taxon>
        <taxon>Betaproteobacteria</taxon>
        <taxon>Burkholderiales</taxon>
        <taxon>Burkholderiaceae</taxon>
        <taxon>Pararobbsia</taxon>
    </lineage>
</organism>
<keyword evidence="3" id="KW-1185">Reference proteome</keyword>
<accession>A0A494Y9R2</accession>
<evidence type="ECO:0000313" key="2">
    <source>
        <dbReference type="EMBL" id="RKP59096.1"/>
    </source>
</evidence>
<gene>
    <name evidence="2" type="ORF">D7S86_04090</name>
</gene>
<feature type="compositionally biased region" description="Basic and acidic residues" evidence="1">
    <location>
        <begin position="69"/>
        <end position="84"/>
    </location>
</feature>
<comment type="caution">
    <text evidence="2">The sequence shown here is derived from an EMBL/GenBank/DDBJ whole genome shotgun (WGS) entry which is preliminary data.</text>
</comment>
<evidence type="ECO:0000313" key="3">
    <source>
        <dbReference type="Proteomes" id="UP000270342"/>
    </source>
</evidence>
<sequence length="90" mass="9916">MASDTGGPMPCRSAYARLRIELARPRYNAENPRAARITTKSIDPTHGSLQIKLRQSEASMPHVVRTRSGARDARRPPDSSEGKRNGAGFR</sequence>
<dbReference type="AlphaFoldDB" id="A0A494Y9R2"/>
<evidence type="ECO:0000256" key="1">
    <source>
        <dbReference type="SAM" id="MobiDB-lite"/>
    </source>
</evidence>
<name>A0A494Y9R2_9BURK</name>
<dbReference type="Proteomes" id="UP000270342">
    <property type="component" value="Unassembled WGS sequence"/>
</dbReference>
<feature type="region of interest" description="Disordered" evidence="1">
    <location>
        <begin position="54"/>
        <end position="90"/>
    </location>
</feature>
<dbReference type="EMBL" id="RBZU01000001">
    <property type="protein sequence ID" value="RKP59096.1"/>
    <property type="molecule type" value="Genomic_DNA"/>
</dbReference>
<reference evidence="2 3" key="1">
    <citation type="submission" date="2018-10" db="EMBL/GenBank/DDBJ databases">
        <title>Robbsia sp. DHC34, isolated from soil.</title>
        <authorList>
            <person name="Gao Z.-H."/>
            <person name="Qiu L.-H."/>
        </authorList>
    </citation>
    <scope>NUCLEOTIDE SEQUENCE [LARGE SCALE GENOMIC DNA]</scope>
    <source>
        <strain evidence="2 3">DHC34</strain>
    </source>
</reference>
<protein>
    <submittedName>
        <fullName evidence="2">Uncharacterized protein</fullName>
    </submittedName>
</protein>